<evidence type="ECO:0000256" key="1">
    <source>
        <dbReference type="SAM" id="MobiDB-lite"/>
    </source>
</evidence>
<protein>
    <submittedName>
        <fullName evidence="2">Uncharacterized protein</fullName>
    </submittedName>
</protein>
<organism evidence="2 3">
    <name type="scientific">Nocardia rhizosphaerae</name>
    <dbReference type="NCBI Taxonomy" id="1691571"/>
    <lineage>
        <taxon>Bacteria</taxon>
        <taxon>Bacillati</taxon>
        <taxon>Actinomycetota</taxon>
        <taxon>Actinomycetes</taxon>
        <taxon>Mycobacteriales</taxon>
        <taxon>Nocardiaceae</taxon>
        <taxon>Nocardia</taxon>
    </lineage>
</organism>
<dbReference type="Proteomes" id="UP001595767">
    <property type="component" value="Unassembled WGS sequence"/>
</dbReference>
<dbReference type="EMBL" id="JBHSBA010000003">
    <property type="protein sequence ID" value="MFC4124887.1"/>
    <property type="molecule type" value="Genomic_DNA"/>
</dbReference>
<feature type="region of interest" description="Disordered" evidence="1">
    <location>
        <begin position="1"/>
        <end position="20"/>
    </location>
</feature>
<gene>
    <name evidence="2" type="ORF">ACFOW8_08110</name>
</gene>
<evidence type="ECO:0000313" key="3">
    <source>
        <dbReference type="Proteomes" id="UP001595767"/>
    </source>
</evidence>
<feature type="compositionally biased region" description="Basic and acidic residues" evidence="1">
    <location>
        <begin position="1"/>
        <end position="13"/>
    </location>
</feature>
<name>A0ABV8L3N6_9NOCA</name>
<dbReference type="RefSeq" id="WP_378547700.1">
    <property type="nucleotide sequence ID" value="NZ_JBHSBA010000003.1"/>
</dbReference>
<keyword evidence="3" id="KW-1185">Reference proteome</keyword>
<reference evidence="3" key="1">
    <citation type="journal article" date="2019" name="Int. J. Syst. Evol. Microbiol.">
        <title>The Global Catalogue of Microorganisms (GCM) 10K type strain sequencing project: providing services to taxonomists for standard genome sequencing and annotation.</title>
        <authorList>
            <consortium name="The Broad Institute Genomics Platform"/>
            <consortium name="The Broad Institute Genome Sequencing Center for Infectious Disease"/>
            <person name="Wu L."/>
            <person name="Ma J."/>
        </authorList>
    </citation>
    <scope>NUCLEOTIDE SEQUENCE [LARGE SCALE GENOMIC DNA]</scope>
    <source>
        <strain evidence="3">CGMCC 4.7204</strain>
    </source>
</reference>
<comment type="caution">
    <text evidence="2">The sequence shown here is derived from an EMBL/GenBank/DDBJ whole genome shotgun (WGS) entry which is preliminary data.</text>
</comment>
<proteinExistence type="predicted"/>
<sequence length="69" mass="7549">MPVRDAEDYRESWPDGTSSTELALEDTGRVLVRGYDGPDLMHCTSHTPTEADAMADALRAMAAHSRGEQ</sequence>
<evidence type="ECO:0000313" key="2">
    <source>
        <dbReference type="EMBL" id="MFC4124887.1"/>
    </source>
</evidence>
<accession>A0ABV8L3N6</accession>